<dbReference type="Proteomes" id="UP001371305">
    <property type="component" value="Unassembled WGS sequence"/>
</dbReference>
<accession>A0ABU9AVV1</accession>
<protein>
    <submittedName>
        <fullName evidence="3">Protein-disulfide reductase DsbD domain-containing protein</fullName>
    </submittedName>
</protein>
<dbReference type="Pfam" id="PF11412">
    <property type="entry name" value="DsbD_N"/>
    <property type="match status" value="1"/>
</dbReference>
<comment type="caution">
    <text evidence="3">The sequence shown here is derived from an EMBL/GenBank/DDBJ whole genome shotgun (WGS) entry which is preliminary data.</text>
</comment>
<feature type="domain" description="Thiol:disulfide interchange protein DsbD N-terminal" evidence="2">
    <location>
        <begin position="26"/>
        <end position="137"/>
    </location>
</feature>
<evidence type="ECO:0000256" key="1">
    <source>
        <dbReference type="SAM" id="SignalP"/>
    </source>
</evidence>
<proteinExistence type="predicted"/>
<dbReference type="EMBL" id="JBBUKT010000004">
    <property type="protein sequence ID" value="MEK7951079.1"/>
    <property type="molecule type" value="Genomic_DNA"/>
</dbReference>
<keyword evidence="1" id="KW-0732">Signal</keyword>
<evidence type="ECO:0000313" key="4">
    <source>
        <dbReference type="Proteomes" id="UP001371305"/>
    </source>
</evidence>
<dbReference type="RefSeq" id="WP_341404682.1">
    <property type="nucleotide sequence ID" value="NZ_JBBUKT010000004.1"/>
</dbReference>
<sequence>MRSLFAALLLAASAAAAENPLSVELISEVKAVAPGETFTVGLHLKPPAGFHTYWKHPGIVGVATSVEWTLPPGFSAGEIQWPAPQAVKMARYAAQGYRDETLLIVPLTAPKELHDSQVTLTARASWMCCGDQCHPANKVPFSITLPITSTATADPATKPLFDRFREKVPQQDDAWSVEMIRQPKSILLTLTSKQPTLTRDVTDLGSLHFFTADGQIDSNGEQKITRGPGQQLCIELPISDESPTSAHLKGVIVADQSWHKDGKSTALELP</sequence>
<evidence type="ECO:0000259" key="2">
    <source>
        <dbReference type="Pfam" id="PF11412"/>
    </source>
</evidence>
<organism evidence="3 4">
    <name type="scientific">Luteolibacter soli</name>
    <dbReference type="NCBI Taxonomy" id="3135280"/>
    <lineage>
        <taxon>Bacteria</taxon>
        <taxon>Pseudomonadati</taxon>
        <taxon>Verrucomicrobiota</taxon>
        <taxon>Verrucomicrobiia</taxon>
        <taxon>Verrucomicrobiales</taxon>
        <taxon>Verrucomicrobiaceae</taxon>
        <taxon>Luteolibacter</taxon>
    </lineage>
</organism>
<feature type="chain" id="PRO_5046827761" evidence="1">
    <location>
        <begin position="18"/>
        <end position="270"/>
    </location>
</feature>
<feature type="signal peptide" evidence="1">
    <location>
        <begin position="1"/>
        <end position="17"/>
    </location>
</feature>
<gene>
    <name evidence="3" type="ORF">WKV53_11250</name>
</gene>
<dbReference type="InterPro" id="IPR028250">
    <property type="entry name" value="DsbDN"/>
</dbReference>
<keyword evidence="4" id="KW-1185">Reference proteome</keyword>
<evidence type="ECO:0000313" key="3">
    <source>
        <dbReference type="EMBL" id="MEK7951079.1"/>
    </source>
</evidence>
<name>A0ABU9AVV1_9BACT</name>
<reference evidence="3 4" key="1">
    <citation type="submission" date="2024-04" db="EMBL/GenBank/DDBJ databases">
        <title>Luteolibacter sp. isolated from soil.</title>
        <authorList>
            <person name="An J."/>
        </authorList>
    </citation>
    <scope>NUCLEOTIDE SEQUENCE [LARGE SCALE GENOMIC DNA]</scope>
    <source>
        <strain evidence="3 4">Y139</strain>
    </source>
</reference>